<dbReference type="EMBL" id="JAWIIV010000008">
    <property type="protein sequence ID" value="MEC4719895.1"/>
    <property type="molecule type" value="Genomic_DNA"/>
</dbReference>
<evidence type="ECO:0000256" key="4">
    <source>
        <dbReference type="ARBA" id="ARBA00023163"/>
    </source>
</evidence>
<keyword evidence="3 5" id="KW-0238">DNA-binding</keyword>
<accession>A0ABU6J8Q2</accession>
<evidence type="ECO:0000256" key="3">
    <source>
        <dbReference type="ARBA" id="ARBA00023125"/>
    </source>
</evidence>
<dbReference type="SUPFAM" id="SSF48498">
    <property type="entry name" value="Tetracyclin repressor-like, C-terminal domain"/>
    <property type="match status" value="1"/>
</dbReference>
<feature type="region of interest" description="Disordered" evidence="6">
    <location>
        <begin position="228"/>
        <end position="254"/>
    </location>
</feature>
<dbReference type="PROSITE" id="PS01081">
    <property type="entry name" value="HTH_TETR_1"/>
    <property type="match status" value="1"/>
</dbReference>
<organism evidence="8 9">
    <name type="scientific">Noviherbaspirillum album</name>
    <dbReference type="NCBI Taxonomy" id="3080276"/>
    <lineage>
        <taxon>Bacteria</taxon>
        <taxon>Pseudomonadati</taxon>
        <taxon>Pseudomonadota</taxon>
        <taxon>Betaproteobacteria</taxon>
        <taxon>Burkholderiales</taxon>
        <taxon>Oxalobacteraceae</taxon>
        <taxon>Noviherbaspirillum</taxon>
    </lineage>
</organism>
<dbReference type="Gene3D" id="1.10.10.60">
    <property type="entry name" value="Homeodomain-like"/>
    <property type="match status" value="1"/>
</dbReference>
<evidence type="ECO:0000256" key="2">
    <source>
        <dbReference type="ARBA" id="ARBA00023015"/>
    </source>
</evidence>
<dbReference type="PANTHER" id="PTHR30055">
    <property type="entry name" value="HTH-TYPE TRANSCRIPTIONAL REGULATOR RUTR"/>
    <property type="match status" value="1"/>
</dbReference>
<dbReference type="Gene3D" id="1.10.357.10">
    <property type="entry name" value="Tetracycline Repressor, domain 2"/>
    <property type="match status" value="1"/>
</dbReference>
<dbReference type="InterPro" id="IPR041490">
    <property type="entry name" value="KstR2_TetR_C"/>
</dbReference>
<evidence type="ECO:0000313" key="9">
    <source>
        <dbReference type="Proteomes" id="UP001352263"/>
    </source>
</evidence>
<proteinExistence type="predicted"/>
<dbReference type="InterPro" id="IPR001647">
    <property type="entry name" value="HTH_TetR"/>
</dbReference>
<dbReference type="PRINTS" id="PR00455">
    <property type="entry name" value="HTHTETR"/>
</dbReference>
<protein>
    <submittedName>
        <fullName evidence="8">TetR/AcrR family transcriptional regulator</fullName>
    </submittedName>
</protein>
<dbReference type="RefSeq" id="WP_326506604.1">
    <property type="nucleotide sequence ID" value="NZ_JAWIIV010000008.1"/>
</dbReference>
<comment type="caution">
    <text evidence="8">The sequence shown here is derived from an EMBL/GenBank/DDBJ whole genome shotgun (WGS) entry which is preliminary data.</text>
</comment>
<dbReference type="InterPro" id="IPR050109">
    <property type="entry name" value="HTH-type_TetR-like_transc_reg"/>
</dbReference>
<keyword evidence="1" id="KW-0678">Repressor</keyword>
<evidence type="ECO:0000256" key="1">
    <source>
        <dbReference type="ARBA" id="ARBA00022491"/>
    </source>
</evidence>
<dbReference type="InterPro" id="IPR036271">
    <property type="entry name" value="Tet_transcr_reg_TetR-rel_C_sf"/>
</dbReference>
<evidence type="ECO:0000256" key="6">
    <source>
        <dbReference type="SAM" id="MobiDB-lite"/>
    </source>
</evidence>
<dbReference type="Pfam" id="PF17932">
    <property type="entry name" value="TetR_C_24"/>
    <property type="match status" value="1"/>
</dbReference>
<dbReference type="PROSITE" id="PS50977">
    <property type="entry name" value="HTH_TETR_2"/>
    <property type="match status" value="1"/>
</dbReference>
<evidence type="ECO:0000256" key="5">
    <source>
        <dbReference type="PROSITE-ProRule" id="PRU00335"/>
    </source>
</evidence>
<dbReference type="SUPFAM" id="SSF46689">
    <property type="entry name" value="Homeodomain-like"/>
    <property type="match status" value="1"/>
</dbReference>
<dbReference type="PANTHER" id="PTHR30055:SF175">
    <property type="entry name" value="HTH-TYPE TRANSCRIPTIONAL REPRESSOR KSTR2"/>
    <property type="match status" value="1"/>
</dbReference>
<dbReference type="Proteomes" id="UP001352263">
    <property type="component" value="Unassembled WGS sequence"/>
</dbReference>
<keyword evidence="9" id="KW-1185">Reference proteome</keyword>
<sequence>MTSRKTAAVPKTGAAVAAGNTAVVSPWKKTRDLASEREAKRDAVLRTAAQMFNERGFHATSLDEVAERLHITKPTLYYYVKNKDDILFQCVSRGLVLLQDAIREVAQSGGTAKDKLFAAMRQYAEIVTMDFGMCVIRVGEDPLPLESRKKLRAMKRQLDMEFRQLIQQGIEEGSMAPCDPKMAAFTIAGALSWIGRWYSPDGPLSADDIARQMIALLSLGVCRADPAPLKTPKALRKDKQSTPLPARKRAGKAA</sequence>
<dbReference type="InterPro" id="IPR009057">
    <property type="entry name" value="Homeodomain-like_sf"/>
</dbReference>
<gene>
    <name evidence="8" type="ORF">RY831_12095</name>
</gene>
<keyword evidence="4" id="KW-0804">Transcription</keyword>
<keyword evidence="2" id="KW-0805">Transcription regulation</keyword>
<feature type="DNA-binding region" description="H-T-H motif" evidence="5">
    <location>
        <begin position="61"/>
        <end position="80"/>
    </location>
</feature>
<dbReference type="Pfam" id="PF00440">
    <property type="entry name" value="TetR_N"/>
    <property type="match status" value="1"/>
</dbReference>
<dbReference type="InterPro" id="IPR023772">
    <property type="entry name" value="DNA-bd_HTH_TetR-type_CS"/>
</dbReference>
<name>A0ABU6J8Q2_9BURK</name>
<evidence type="ECO:0000313" key="8">
    <source>
        <dbReference type="EMBL" id="MEC4719895.1"/>
    </source>
</evidence>
<reference evidence="8 9" key="1">
    <citation type="submission" date="2023-10" db="EMBL/GenBank/DDBJ databases">
        <title>Noviherbaspirillum sp. CPCC 100848 genome assembly.</title>
        <authorList>
            <person name="Li X.Y."/>
            <person name="Fang X.M."/>
        </authorList>
    </citation>
    <scope>NUCLEOTIDE SEQUENCE [LARGE SCALE GENOMIC DNA]</scope>
    <source>
        <strain evidence="8 9">CPCC 100848</strain>
    </source>
</reference>
<feature type="domain" description="HTH tetR-type" evidence="7">
    <location>
        <begin position="38"/>
        <end position="98"/>
    </location>
</feature>
<evidence type="ECO:0000259" key="7">
    <source>
        <dbReference type="PROSITE" id="PS50977"/>
    </source>
</evidence>